<gene>
    <name evidence="2" type="ORF">PVK06_047507</name>
</gene>
<feature type="region of interest" description="Disordered" evidence="1">
    <location>
        <begin position="74"/>
        <end position="117"/>
    </location>
</feature>
<keyword evidence="3" id="KW-1185">Reference proteome</keyword>
<reference evidence="2 3" key="1">
    <citation type="submission" date="2023-03" db="EMBL/GenBank/DDBJ databases">
        <title>WGS of Gossypium arboreum.</title>
        <authorList>
            <person name="Yu D."/>
        </authorList>
    </citation>
    <scope>NUCLEOTIDE SEQUENCE [LARGE SCALE GENOMIC DNA]</scope>
    <source>
        <tissue evidence="2">Leaf</tissue>
    </source>
</reference>
<evidence type="ECO:0000256" key="1">
    <source>
        <dbReference type="SAM" id="MobiDB-lite"/>
    </source>
</evidence>
<dbReference type="Proteomes" id="UP001358586">
    <property type="component" value="Chromosome 13"/>
</dbReference>
<dbReference type="EMBL" id="JARKNE010000013">
    <property type="protein sequence ID" value="KAK5771311.1"/>
    <property type="molecule type" value="Genomic_DNA"/>
</dbReference>
<organism evidence="2 3">
    <name type="scientific">Gossypium arboreum</name>
    <name type="common">Tree cotton</name>
    <name type="synonym">Gossypium nanking</name>
    <dbReference type="NCBI Taxonomy" id="29729"/>
    <lineage>
        <taxon>Eukaryota</taxon>
        <taxon>Viridiplantae</taxon>
        <taxon>Streptophyta</taxon>
        <taxon>Embryophyta</taxon>
        <taxon>Tracheophyta</taxon>
        <taxon>Spermatophyta</taxon>
        <taxon>Magnoliopsida</taxon>
        <taxon>eudicotyledons</taxon>
        <taxon>Gunneridae</taxon>
        <taxon>Pentapetalae</taxon>
        <taxon>rosids</taxon>
        <taxon>malvids</taxon>
        <taxon>Malvales</taxon>
        <taxon>Malvaceae</taxon>
        <taxon>Malvoideae</taxon>
        <taxon>Gossypium</taxon>
    </lineage>
</organism>
<name>A0ABR0MDT1_GOSAR</name>
<evidence type="ECO:0000313" key="3">
    <source>
        <dbReference type="Proteomes" id="UP001358586"/>
    </source>
</evidence>
<evidence type="ECO:0000313" key="2">
    <source>
        <dbReference type="EMBL" id="KAK5771311.1"/>
    </source>
</evidence>
<proteinExistence type="predicted"/>
<comment type="caution">
    <text evidence="2">The sequence shown here is derived from an EMBL/GenBank/DDBJ whole genome shotgun (WGS) entry which is preliminary data.</text>
</comment>
<protein>
    <submittedName>
        <fullName evidence="2">Uncharacterized protein</fullName>
    </submittedName>
</protein>
<accession>A0ABR0MDT1</accession>
<sequence>MAPQELDDLHCIDLWQPDENWAAFHSQYINMWNNRYNFLTTSEPIIVSELACNPEYMPWFRIHGKPYLYGEEARRRHPHTSRPQHGPLNPKGGEPSPSLAPMQEPVPTTTTSMPKPPSVQYVPSYSGVYPNPYFFTQAQYVAPHFPASTPMLGWTAGHPSPMWYTLGPSHSR</sequence>